<dbReference type="EMBL" id="MU826406">
    <property type="protein sequence ID" value="KAJ7376239.1"/>
    <property type="molecule type" value="Genomic_DNA"/>
</dbReference>
<evidence type="ECO:0000256" key="1">
    <source>
        <dbReference type="SAM" id="Phobius"/>
    </source>
</evidence>
<keyword evidence="1" id="KW-0472">Membrane</keyword>
<keyword evidence="1" id="KW-1133">Transmembrane helix</keyword>
<keyword evidence="3" id="KW-1185">Reference proteome</keyword>
<evidence type="ECO:0000313" key="2">
    <source>
        <dbReference type="EMBL" id="KAJ7376239.1"/>
    </source>
</evidence>
<dbReference type="AlphaFoldDB" id="A0A9W9ZA08"/>
<organism evidence="2 3">
    <name type="scientific">Desmophyllum pertusum</name>
    <dbReference type="NCBI Taxonomy" id="174260"/>
    <lineage>
        <taxon>Eukaryota</taxon>
        <taxon>Metazoa</taxon>
        <taxon>Cnidaria</taxon>
        <taxon>Anthozoa</taxon>
        <taxon>Hexacorallia</taxon>
        <taxon>Scleractinia</taxon>
        <taxon>Caryophylliina</taxon>
        <taxon>Caryophylliidae</taxon>
        <taxon>Desmophyllum</taxon>
    </lineage>
</organism>
<reference evidence="2" key="1">
    <citation type="submission" date="2023-01" db="EMBL/GenBank/DDBJ databases">
        <title>Genome assembly of the deep-sea coral Lophelia pertusa.</title>
        <authorList>
            <person name="Herrera S."/>
            <person name="Cordes E."/>
        </authorList>
    </citation>
    <scope>NUCLEOTIDE SEQUENCE</scope>
    <source>
        <strain evidence="2">USNM1676648</strain>
        <tissue evidence="2">Polyp</tissue>
    </source>
</reference>
<dbReference type="Proteomes" id="UP001163046">
    <property type="component" value="Unassembled WGS sequence"/>
</dbReference>
<feature type="transmembrane region" description="Helical" evidence="1">
    <location>
        <begin position="24"/>
        <end position="45"/>
    </location>
</feature>
<sequence>MHLPISHSYISIQEPGQPVLPTGYIGVIRGIFIGSAFLWISGSLVSSKNKLKNSESVILPGKRVRPGTEI</sequence>
<keyword evidence="1" id="KW-0812">Transmembrane</keyword>
<name>A0A9W9ZA08_9CNID</name>
<gene>
    <name evidence="2" type="ORF">OS493_035900</name>
</gene>
<evidence type="ECO:0000313" key="3">
    <source>
        <dbReference type="Proteomes" id="UP001163046"/>
    </source>
</evidence>
<protein>
    <submittedName>
        <fullName evidence="2">Uncharacterized protein</fullName>
    </submittedName>
</protein>
<proteinExistence type="predicted"/>
<comment type="caution">
    <text evidence="2">The sequence shown here is derived from an EMBL/GenBank/DDBJ whole genome shotgun (WGS) entry which is preliminary data.</text>
</comment>
<accession>A0A9W9ZA08</accession>